<accession>A0ACB9KAQ8</accession>
<gene>
    <name evidence="1" type="ORF">L1987_03458</name>
</gene>
<dbReference type="EMBL" id="CM042018">
    <property type="protein sequence ID" value="KAI3829338.1"/>
    <property type="molecule type" value="Genomic_DNA"/>
</dbReference>
<name>A0ACB9KAQ8_9ASTR</name>
<evidence type="ECO:0000313" key="1">
    <source>
        <dbReference type="EMBL" id="KAI3829338.1"/>
    </source>
</evidence>
<proteinExistence type="predicted"/>
<organism evidence="1 2">
    <name type="scientific">Smallanthus sonchifolius</name>
    <dbReference type="NCBI Taxonomy" id="185202"/>
    <lineage>
        <taxon>Eukaryota</taxon>
        <taxon>Viridiplantae</taxon>
        <taxon>Streptophyta</taxon>
        <taxon>Embryophyta</taxon>
        <taxon>Tracheophyta</taxon>
        <taxon>Spermatophyta</taxon>
        <taxon>Magnoliopsida</taxon>
        <taxon>eudicotyledons</taxon>
        <taxon>Gunneridae</taxon>
        <taxon>Pentapetalae</taxon>
        <taxon>asterids</taxon>
        <taxon>campanulids</taxon>
        <taxon>Asterales</taxon>
        <taxon>Asteraceae</taxon>
        <taxon>Asteroideae</taxon>
        <taxon>Heliantheae alliance</taxon>
        <taxon>Millerieae</taxon>
        <taxon>Smallanthus</taxon>
    </lineage>
</organism>
<sequence>MMVSRSWRIFQAILIALTFSHNTLSETPPNYSFMHEATKAPKISFYDYIVVGGGAAGIPLATTLSQNHSVLLLERGGSPYDNPDITNSDNFGNFFFDTSPSSPAELFMSEDGVGNARPRVLGGGTSINAGFYTRDAERFLEEAKLTDKNLVNASYEFVEKGMVFEPVVREWQSAWKGALVEAGLAPYNGFTYDYATGTKVGGTTFDENGQRHSAADLLQFANPLGLTVYLHATVGKILFTTKRKTKPMAYAVVFEDASGNKHRAYLKGDPNDEIILSAGPLGSPQLLMLSGIGPKDQLNAQKIKVVLDQPSVGQGMADNPLNVIFIPSPIPVEKSVVQVVGDQPGFQIEQLGNINLVLGSPSDYHGFSYEMGGFVLLKVDGPTSTGELKLRSSNPTDCPEVKFNYFKEPEDLEKCVDGVSTVLKAIESEAFSKFRYANMTIQDIIDLTVKLPQNLPVHANTSSSLEQFCKDTVRTIWHFHGGCQIGKVVDDDYKVIGVDALRVVDGSTILNAPANVIMLGRYMGVTIQASRLASEKSEPGLLFSS</sequence>
<comment type="caution">
    <text evidence="1">The sequence shown here is derived from an EMBL/GenBank/DDBJ whole genome shotgun (WGS) entry which is preliminary data.</text>
</comment>
<protein>
    <submittedName>
        <fullName evidence="1">Uncharacterized protein</fullName>
    </submittedName>
</protein>
<keyword evidence="2" id="KW-1185">Reference proteome</keyword>
<reference evidence="1 2" key="2">
    <citation type="journal article" date="2022" name="Mol. Ecol. Resour.">
        <title>The genomes of chicory, endive, great burdock and yacon provide insights into Asteraceae paleo-polyploidization history and plant inulin production.</title>
        <authorList>
            <person name="Fan W."/>
            <person name="Wang S."/>
            <person name="Wang H."/>
            <person name="Wang A."/>
            <person name="Jiang F."/>
            <person name="Liu H."/>
            <person name="Zhao H."/>
            <person name="Xu D."/>
            <person name="Zhang Y."/>
        </authorList>
    </citation>
    <scope>NUCLEOTIDE SEQUENCE [LARGE SCALE GENOMIC DNA]</scope>
    <source>
        <strain evidence="2">cv. Yunnan</strain>
        <tissue evidence="1">Leaves</tissue>
    </source>
</reference>
<reference evidence="2" key="1">
    <citation type="journal article" date="2022" name="Mol. Ecol. Resour.">
        <title>The genomes of chicory, endive, great burdock and yacon provide insights into Asteraceae palaeo-polyploidization history and plant inulin production.</title>
        <authorList>
            <person name="Fan W."/>
            <person name="Wang S."/>
            <person name="Wang H."/>
            <person name="Wang A."/>
            <person name="Jiang F."/>
            <person name="Liu H."/>
            <person name="Zhao H."/>
            <person name="Xu D."/>
            <person name="Zhang Y."/>
        </authorList>
    </citation>
    <scope>NUCLEOTIDE SEQUENCE [LARGE SCALE GENOMIC DNA]</scope>
    <source>
        <strain evidence="2">cv. Yunnan</strain>
    </source>
</reference>
<dbReference type="Proteomes" id="UP001056120">
    <property type="component" value="Linkage Group LG01"/>
</dbReference>
<evidence type="ECO:0000313" key="2">
    <source>
        <dbReference type="Proteomes" id="UP001056120"/>
    </source>
</evidence>